<feature type="signal peptide" evidence="2">
    <location>
        <begin position="1"/>
        <end position="36"/>
    </location>
</feature>
<keyword evidence="3" id="KW-1185">Reference proteome</keyword>
<accession>A0A6I9VRB8</accession>
<protein>
    <submittedName>
        <fullName evidence="4">Uncharacterized protein LOC105228419 isoform X1</fullName>
    </submittedName>
</protein>
<feature type="region of interest" description="Disordered" evidence="1">
    <location>
        <begin position="137"/>
        <end position="157"/>
    </location>
</feature>
<dbReference type="AlphaFoldDB" id="A0A6I9VRB8"/>
<dbReference type="OrthoDB" id="6426745at2759"/>
<reference evidence="4" key="1">
    <citation type="submission" date="2025-08" db="UniProtKB">
        <authorList>
            <consortium name="RefSeq"/>
        </authorList>
    </citation>
    <scope>IDENTIFICATION</scope>
    <source>
        <tissue evidence="4">Adult</tissue>
    </source>
</reference>
<organism evidence="3 4">
    <name type="scientific">Bactrocera dorsalis</name>
    <name type="common">Oriental fruit fly</name>
    <name type="synonym">Dacus dorsalis</name>
    <dbReference type="NCBI Taxonomy" id="27457"/>
    <lineage>
        <taxon>Eukaryota</taxon>
        <taxon>Metazoa</taxon>
        <taxon>Ecdysozoa</taxon>
        <taxon>Arthropoda</taxon>
        <taxon>Hexapoda</taxon>
        <taxon>Insecta</taxon>
        <taxon>Pterygota</taxon>
        <taxon>Neoptera</taxon>
        <taxon>Endopterygota</taxon>
        <taxon>Diptera</taxon>
        <taxon>Brachycera</taxon>
        <taxon>Muscomorpha</taxon>
        <taxon>Tephritoidea</taxon>
        <taxon>Tephritidae</taxon>
        <taxon>Bactrocera</taxon>
        <taxon>Bactrocera</taxon>
    </lineage>
</organism>
<evidence type="ECO:0000256" key="2">
    <source>
        <dbReference type="SAM" id="SignalP"/>
    </source>
</evidence>
<dbReference type="Proteomes" id="UP001652620">
    <property type="component" value="Chromosome 3"/>
</dbReference>
<evidence type="ECO:0000313" key="4">
    <source>
        <dbReference type="RefSeq" id="XP_011206545.2"/>
    </source>
</evidence>
<evidence type="ECO:0000313" key="3">
    <source>
        <dbReference type="Proteomes" id="UP001652620"/>
    </source>
</evidence>
<gene>
    <name evidence="4" type="primary">LOC105228419</name>
</gene>
<name>A0A6I9VRB8_BACDO</name>
<dbReference type="InParanoid" id="A0A6I9VRB8"/>
<keyword evidence="2" id="KW-0732">Signal</keyword>
<feature type="chain" id="PRO_5046176054" evidence="2">
    <location>
        <begin position="37"/>
        <end position="574"/>
    </location>
</feature>
<dbReference type="RefSeq" id="XP_011206545.2">
    <property type="nucleotide sequence ID" value="XM_011208243.3"/>
</dbReference>
<dbReference type="KEGG" id="bdr:105228419"/>
<proteinExistence type="predicted"/>
<evidence type="ECO:0000256" key="1">
    <source>
        <dbReference type="SAM" id="MobiDB-lite"/>
    </source>
</evidence>
<dbReference type="GeneID" id="105228419"/>
<sequence>MATRHLSTAAPWAMLRLWLVLCMTLNALQQPRLVQAASVDADGPAAPPYDLDSVINQLVYPNPVYQLHASALRSQLRNLLRERQLAADTAAPNENEQLYNAAVPDYDYIDEDKRSVAALAAQGMLHPKRSLATLAKNGQLPSLPDPDDAEPTAQNEDKRYVGALARGGGFATYGKRNIGTLARDFQLPQNGKRNLATLARLGLLTKGDGSKRNLAAVARYNSHGRQATLAPAEKRNIGALKASPVHGIQHKRDEDEVYLPASLFGSDMDYAEFMPNYWLYPSYADLDWGDFGRAQKRFLDTSRNPELFGIENAAPSADSDFMLPIGGLDPGEEEEALSQEDTQDVAAAPPIGAPYGPPQQKRHIGAVYRSGFLPSYRSLRSISGSLGGSIGGGGGGRFSRSGRARQFVEYYPPHERLHQPIAAACKRCFLPYRPVVHWGGAAGIRGRSPNNKYYAYTITTNNNNNDNAANADADANSMLLTNALPTTINRPPIAYASTANNYYYNSASANNKNHSPKSRFTNNGKSAYRARARSIAGASAVGKSRHWGTPPRITALHRRSFRRPVTNSLENDAN</sequence>